<dbReference type="Gene3D" id="3.30.60.30">
    <property type="match status" value="1"/>
</dbReference>
<proteinExistence type="predicted"/>
<dbReference type="AlphaFoldDB" id="A0A0Q9X063"/>
<gene>
    <name evidence="2" type="primary">Dmoj\GI25481</name>
    <name evidence="2" type="ORF">Dmoj_GI25481</name>
</gene>
<keyword evidence="4" id="KW-1185">Reference proteome</keyword>
<keyword evidence="1" id="KW-0812">Transmembrane</keyword>
<protein>
    <submittedName>
        <fullName evidence="2">Uncharacterized protein, isoform A</fullName>
    </submittedName>
    <submittedName>
        <fullName evidence="3">Uncharacterized protein, isoform B</fullName>
    </submittedName>
</protein>
<reference evidence="2 4" key="1">
    <citation type="journal article" date="2007" name="Nature">
        <title>Evolution of genes and genomes on the Drosophila phylogeny.</title>
        <authorList>
            <consortium name="Drosophila 12 Genomes Consortium"/>
            <person name="Clark A.G."/>
            <person name="Eisen M.B."/>
            <person name="Smith D.R."/>
            <person name="Bergman C.M."/>
            <person name="Oliver B."/>
            <person name="Markow T.A."/>
            <person name="Kaufman T.C."/>
            <person name="Kellis M."/>
            <person name="Gelbart W."/>
            <person name="Iyer V.N."/>
            <person name="Pollard D.A."/>
            <person name="Sackton T.B."/>
            <person name="Larracuente A.M."/>
            <person name="Singh N.D."/>
            <person name="Abad J.P."/>
            <person name="Abt D.N."/>
            <person name="Adryan B."/>
            <person name="Aguade M."/>
            <person name="Akashi H."/>
            <person name="Anderson W.W."/>
            <person name="Aquadro C.F."/>
            <person name="Ardell D.H."/>
            <person name="Arguello R."/>
            <person name="Artieri C.G."/>
            <person name="Barbash D.A."/>
            <person name="Barker D."/>
            <person name="Barsanti P."/>
            <person name="Batterham P."/>
            <person name="Batzoglou S."/>
            <person name="Begun D."/>
            <person name="Bhutkar A."/>
            <person name="Blanco E."/>
            <person name="Bosak S.A."/>
            <person name="Bradley R.K."/>
            <person name="Brand A.D."/>
            <person name="Brent M.R."/>
            <person name="Brooks A.N."/>
            <person name="Brown R.H."/>
            <person name="Butlin R.K."/>
            <person name="Caggese C."/>
            <person name="Calvi B.R."/>
            <person name="Bernardo de Carvalho A."/>
            <person name="Caspi A."/>
            <person name="Castrezana S."/>
            <person name="Celniker S.E."/>
            <person name="Chang J.L."/>
            <person name="Chapple C."/>
            <person name="Chatterji S."/>
            <person name="Chinwalla A."/>
            <person name="Civetta A."/>
            <person name="Clifton S.W."/>
            <person name="Comeron J.M."/>
            <person name="Costello J.C."/>
            <person name="Coyne J.A."/>
            <person name="Daub J."/>
            <person name="David R.G."/>
            <person name="Delcher A.L."/>
            <person name="Delehaunty K."/>
            <person name="Do C.B."/>
            <person name="Ebling H."/>
            <person name="Edwards K."/>
            <person name="Eickbush T."/>
            <person name="Evans J.D."/>
            <person name="Filipski A."/>
            <person name="Findeiss S."/>
            <person name="Freyhult E."/>
            <person name="Fulton L."/>
            <person name="Fulton R."/>
            <person name="Garcia A.C."/>
            <person name="Gardiner A."/>
            <person name="Garfield D.A."/>
            <person name="Garvin B.E."/>
            <person name="Gibson G."/>
            <person name="Gilbert D."/>
            <person name="Gnerre S."/>
            <person name="Godfrey J."/>
            <person name="Good R."/>
            <person name="Gotea V."/>
            <person name="Gravely B."/>
            <person name="Greenberg A.J."/>
            <person name="Griffiths-Jones S."/>
            <person name="Gross S."/>
            <person name="Guigo R."/>
            <person name="Gustafson E.A."/>
            <person name="Haerty W."/>
            <person name="Hahn M.W."/>
            <person name="Halligan D.L."/>
            <person name="Halpern A.L."/>
            <person name="Halter G.M."/>
            <person name="Han M.V."/>
            <person name="Heger A."/>
            <person name="Hillier L."/>
            <person name="Hinrichs A.S."/>
            <person name="Holmes I."/>
            <person name="Hoskins R.A."/>
            <person name="Hubisz M.J."/>
            <person name="Hultmark D."/>
            <person name="Huntley M.A."/>
            <person name="Jaffe D.B."/>
            <person name="Jagadeeshan S."/>
            <person name="Jeck W.R."/>
            <person name="Johnson J."/>
            <person name="Jones C.D."/>
            <person name="Jordan W.C."/>
            <person name="Karpen G.H."/>
            <person name="Kataoka E."/>
            <person name="Keightley P.D."/>
            <person name="Kheradpour P."/>
            <person name="Kirkness E.F."/>
            <person name="Koerich L.B."/>
            <person name="Kristiansen K."/>
            <person name="Kudrna D."/>
            <person name="Kulathinal R.J."/>
            <person name="Kumar S."/>
            <person name="Kwok R."/>
            <person name="Lander E."/>
            <person name="Langley C.H."/>
            <person name="Lapoint R."/>
            <person name="Lazzaro B.P."/>
            <person name="Lee S.J."/>
            <person name="Levesque L."/>
            <person name="Li R."/>
            <person name="Lin C.F."/>
            <person name="Lin M.F."/>
            <person name="Lindblad-Toh K."/>
            <person name="Llopart A."/>
            <person name="Long M."/>
            <person name="Low L."/>
            <person name="Lozovsky E."/>
            <person name="Lu J."/>
            <person name="Luo M."/>
            <person name="Machado C.A."/>
            <person name="Makalowski W."/>
            <person name="Marzo M."/>
            <person name="Matsuda M."/>
            <person name="Matzkin L."/>
            <person name="McAllister B."/>
            <person name="McBride C.S."/>
            <person name="McKernan B."/>
            <person name="McKernan K."/>
            <person name="Mendez-Lago M."/>
            <person name="Minx P."/>
            <person name="Mollenhauer M.U."/>
            <person name="Montooth K."/>
            <person name="Mount S.M."/>
            <person name="Mu X."/>
            <person name="Myers E."/>
            <person name="Negre B."/>
            <person name="Newfeld S."/>
            <person name="Nielsen R."/>
            <person name="Noor M.A."/>
            <person name="O'Grady P."/>
            <person name="Pachter L."/>
            <person name="Papaceit M."/>
            <person name="Parisi M.J."/>
            <person name="Parisi M."/>
            <person name="Parts L."/>
            <person name="Pedersen J.S."/>
            <person name="Pesole G."/>
            <person name="Phillippy A.M."/>
            <person name="Ponting C.P."/>
            <person name="Pop M."/>
            <person name="Porcelli D."/>
            <person name="Powell J.R."/>
            <person name="Prohaska S."/>
            <person name="Pruitt K."/>
            <person name="Puig M."/>
            <person name="Quesneville H."/>
            <person name="Ram K.R."/>
            <person name="Rand D."/>
            <person name="Rasmussen M.D."/>
            <person name="Reed L.K."/>
            <person name="Reenan R."/>
            <person name="Reily A."/>
            <person name="Remington K.A."/>
            <person name="Rieger T.T."/>
            <person name="Ritchie M.G."/>
            <person name="Robin C."/>
            <person name="Rogers Y.H."/>
            <person name="Rohde C."/>
            <person name="Rozas J."/>
            <person name="Rubenfield M.J."/>
            <person name="Ruiz A."/>
            <person name="Russo S."/>
            <person name="Salzberg S.L."/>
            <person name="Sanchez-Gracia A."/>
            <person name="Saranga D.J."/>
            <person name="Sato H."/>
            <person name="Schaeffer S.W."/>
            <person name="Schatz M.C."/>
            <person name="Schlenke T."/>
            <person name="Schwartz R."/>
            <person name="Segarra C."/>
            <person name="Singh R.S."/>
            <person name="Sirot L."/>
            <person name="Sirota M."/>
            <person name="Sisneros N.B."/>
            <person name="Smith C.D."/>
            <person name="Smith T.F."/>
            <person name="Spieth J."/>
            <person name="Stage D.E."/>
            <person name="Stark A."/>
            <person name="Stephan W."/>
            <person name="Strausberg R.L."/>
            <person name="Strempel S."/>
            <person name="Sturgill D."/>
            <person name="Sutton G."/>
            <person name="Sutton G.G."/>
            <person name="Tao W."/>
            <person name="Teichmann S."/>
            <person name="Tobari Y.N."/>
            <person name="Tomimura Y."/>
            <person name="Tsolas J.M."/>
            <person name="Valente V.L."/>
            <person name="Venter E."/>
            <person name="Venter J.C."/>
            <person name="Vicario S."/>
            <person name="Vieira F.G."/>
            <person name="Vilella A.J."/>
            <person name="Villasante A."/>
            <person name="Walenz B."/>
            <person name="Wang J."/>
            <person name="Wasserman M."/>
            <person name="Watts T."/>
            <person name="Wilson D."/>
            <person name="Wilson R.K."/>
            <person name="Wing R.A."/>
            <person name="Wolfner M.F."/>
            <person name="Wong A."/>
            <person name="Wong G.K."/>
            <person name="Wu C.I."/>
            <person name="Wu G."/>
            <person name="Yamamoto D."/>
            <person name="Yang H.P."/>
            <person name="Yang S.P."/>
            <person name="Yorke J.A."/>
            <person name="Yoshida K."/>
            <person name="Zdobnov E."/>
            <person name="Zhang P."/>
            <person name="Zhang Y."/>
            <person name="Zimin A.V."/>
            <person name="Baldwin J."/>
            <person name="Abdouelleil A."/>
            <person name="Abdulkadir J."/>
            <person name="Abebe A."/>
            <person name="Abera B."/>
            <person name="Abreu J."/>
            <person name="Acer S.C."/>
            <person name="Aftuck L."/>
            <person name="Alexander A."/>
            <person name="An P."/>
            <person name="Anderson E."/>
            <person name="Anderson S."/>
            <person name="Arachi H."/>
            <person name="Azer M."/>
            <person name="Bachantsang P."/>
            <person name="Barry A."/>
            <person name="Bayul T."/>
            <person name="Berlin A."/>
            <person name="Bessette D."/>
            <person name="Bloom T."/>
            <person name="Blye J."/>
            <person name="Boguslavskiy L."/>
            <person name="Bonnet C."/>
            <person name="Boukhgalter B."/>
            <person name="Bourzgui I."/>
            <person name="Brown A."/>
            <person name="Cahill P."/>
            <person name="Channer S."/>
            <person name="Cheshatsang Y."/>
            <person name="Chuda L."/>
            <person name="Citroen M."/>
            <person name="Collymore A."/>
            <person name="Cooke P."/>
            <person name="Costello M."/>
            <person name="D'Aco K."/>
            <person name="Daza R."/>
            <person name="De Haan G."/>
            <person name="DeGray S."/>
            <person name="DeMaso C."/>
            <person name="Dhargay N."/>
            <person name="Dooley K."/>
            <person name="Dooley E."/>
            <person name="Doricent M."/>
            <person name="Dorje P."/>
            <person name="Dorjee K."/>
            <person name="Dupes A."/>
            <person name="Elong R."/>
            <person name="Falk J."/>
            <person name="Farina A."/>
            <person name="Faro S."/>
            <person name="Ferguson D."/>
            <person name="Fisher S."/>
            <person name="Foley C.D."/>
            <person name="Franke A."/>
            <person name="Friedrich D."/>
            <person name="Gadbois L."/>
            <person name="Gearin G."/>
            <person name="Gearin C.R."/>
            <person name="Giannoukos G."/>
            <person name="Goode T."/>
            <person name="Graham J."/>
            <person name="Grandbois E."/>
            <person name="Grewal S."/>
            <person name="Gyaltsen K."/>
            <person name="Hafez N."/>
            <person name="Hagos B."/>
            <person name="Hall J."/>
            <person name="Henson C."/>
            <person name="Hollinger A."/>
            <person name="Honan T."/>
            <person name="Huard M.D."/>
            <person name="Hughes L."/>
            <person name="Hurhula B."/>
            <person name="Husby M.E."/>
            <person name="Kamat A."/>
            <person name="Kanga B."/>
            <person name="Kashin S."/>
            <person name="Khazanovich D."/>
            <person name="Kisner P."/>
            <person name="Lance K."/>
            <person name="Lara M."/>
            <person name="Lee W."/>
            <person name="Lennon N."/>
            <person name="Letendre F."/>
            <person name="LeVine R."/>
            <person name="Lipovsky A."/>
            <person name="Liu X."/>
            <person name="Liu J."/>
            <person name="Liu S."/>
            <person name="Lokyitsang T."/>
            <person name="Lokyitsang Y."/>
            <person name="Lubonja R."/>
            <person name="Lui A."/>
            <person name="MacDonald P."/>
            <person name="Magnisalis V."/>
            <person name="Maru K."/>
            <person name="Matthews C."/>
            <person name="McCusker W."/>
            <person name="McDonough S."/>
            <person name="Mehta T."/>
            <person name="Meldrim J."/>
            <person name="Meneus L."/>
            <person name="Mihai O."/>
            <person name="Mihalev A."/>
            <person name="Mihova T."/>
            <person name="Mittelman R."/>
            <person name="Mlenga V."/>
            <person name="Montmayeur A."/>
            <person name="Mulrain L."/>
            <person name="Navidi A."/>
            <person name="Naylor J."/>
            <person name="Negash T."/>
            <person name="Nguyen T."/>
            <person name="Nguyen N."/>
            <person name="Nicol R."/>
            <person name="Norbu C."/>
            <person name="Norbu N."/>
            <person name="Novod N."/>
            <person name="O'Neill B."/>
            <person name="Osman S."/>
            <person name="Markiewicz E."/>
            <person name="Oyono O.L."/>
            <person name="Patti C."/>
            <person name="Phunkhang P."/>
            <person name="Pierre F."/>
            <person name="Priest M."/>
            <person name="Raghuraman S."/>
            <person name="Rege F."/>
            <person name="Reyes R."/>
            <person name="Rise C."/>
            <person name="Rogov P."/>
            <person name="Ross K."/>
            <person name="Ryan E."/>
            <person name="Settipalli S."/>
            <person name="Shea T."/>
            <person name="Sherpa N."/>
            <person name="Shi L."/>
            <person name="Shih D."/>
            <person name="Sparrow T."/>
            <person name="Spaulding J."/>
            <person name="Stalker J."/>
            <person name="Stange-Thomann N."/>
            <person name="Stavropoulos S."/>
            <person name="Stone C."/>
            <person name="Strader C."/>
            <person name="Tesfaye S."/>
            <person name="Thomson T."/>
            <person name="Thoulutsang Y."/>
            <person name="Thoulutsang D."/>
            <person name="Topham K."/>
            <person name="Topping I."/>
            <person name="Tsamla T."/>
            <person name="Vassiliev H."/>
            <person name="Vo A."/>
            <person name="Wangchuk T."/>
            <person name="Wangdi T."/>
            <person name="Weiand M."/>
            <person name="Wilkinson J."/>
            <person name="Wilson A."/>
            <person name="Yadav S."/>
            <person name="Young G."/>
            <person name="Yu Q."/>
            <person name="Zembek L."/>
            <person name="Zhong D."/>
            <person name="Zimmer A."/>
            <person name="Zwirko Z."/>
            <person name="Jaffe D.B."/>
            <person name="Alvarez P."/>
            <person name="Brockman W."/>
            <person name="Butler J."/>
            <person name="Chin C."/>
            <person name="Gnerre S."/>
            <person name="Grabherr M."/>
            <person name="Kleber M."/>
            <person name="Mauceli E."/>
            <person name="MacCallum I."/>
        </authorList>
    </citation>
    <scope>NUCLEOTIDE SEQUENCE [LARGE SCALE GENOMIC DNA]</scope>
    <source>
        <strain evidence="2">TSC#15081-1352.22</strain>
        <strain evidence="4">Tucson 15081-1352.22</strain>
    </source>
</reference>
<dbReference type="OrthoDB" id="7842800at2759"/>
<dbReference type="SUPFAM" id="SSF100895">
    <property type="entry name" value="Kazal-type serine protease inhibitors"/>
    <property type="match status" value="1"/>
</dbReference>
<evidence type="ECO:0000256" key="1">
    <source>
        <dbReference type="SAM" id="Phobius"/>
    </source>
</evidence>
<accession>A0A0Q9X063</accession>
<sequence length="113" mass="12811">MLSFNVITKIAREKQVRMKTGLAPGFKLILLILLGSIGTIFGQLFSLQGPNKCHDVCPTGYRVVCALHDGCLRTFASSCVMRMYNCKYQKDYRIISKRACEFISNEDLQKLEL</sequence>
<dbReference type="InterPro" id="IPR036058">
    <property type="entry name" value="Kazal_dom_sf"/>
</dbReference>
<keyword evidence="1" id="KW-0472">Membrane</keyword>
<dbReference type="Proteomes" id="UP000009192">
    <property type="component" value="Unassembled WGS sequence"/>
</dbReference>
<evidence type="ECO:0000313" key="4">
    <source>
        <dbReference type="Proteomes" id="UP000009192"/>
    </source>
</evidence>
<dbReference type="EMBL" id="CH933806">
    <property type="protein sequence ID" value="KRG01526.1"/>
    <property type="molecule type" value="Genomic_DNA"/>
</dbReference>
<reference evidence="2" key="3">
    <citation type="submission" date="2015-11" db="EMBL/GenBank/DDBJ databases">
        <authorList>
            <consortium name="FlyBase"/>
        </authorList>
    </citation>
    <scope>NUCLEOTIDE SEQUENCE</scope>
    <source>
        <strain evidence="2">TSC#15081-1352.22</strain>
    </source>
</reference>
<evidence type="ECO:0000313" key="2">
    <source>
        <dbReference type="EMBL" id="KRG01526.1"/>
    </source>
</evidence>
<evidence type="ECO:0000313" key="3">
    <source>
        <dbReference type="EMBL" id="KRG01527.1"/>
    </source>
</evidence>
<organism evidence="2 4">
    <name type="scientific">Drosophila mojavensis</name>
    <name type="common">Fruit fly</name>
    <dbReference type="NCBI Taxonomy" id="7230"/>
    <lineage>
        <taxon>Eukaryota</taxon>
        <taxon>Metazoa</taxon>
        <taxon>Ecdysozoa</taxon>
        <taxon>Arthropoda</taxon>
        <taxon>Hexapoda</taxon>
        <taxon>Insecta</taxon>
        <taxon>Pterygota</taxon>
        <taxon>Neoptera</taxon>
        <taxon>Endopterygota</taxon>
        <taxon>Diptera</taxon>
        <taxon>Brachycera</taxon>
        <taxon>Muscomorpha</taxon>
        <taxon>Ephydroidea</taxon>
        <taxon>Drosophilidae</taxon>
        <taxon>Drosophila</taxon>
    </lineage>
</organism>
<feature type="transmembrane region" description="Helical" evidence="1">
    <location>
        <begin position="21"/>
        <end position="45"/>
    </location>
</feature>
<dbReference type="KEGG" id="dmo:Dmoj_GI25481"/>
<dbReference type="EMBL" id="CH933806">
    <property type="protein sequence ID" value="KRG01527.1"/>
    <property type="molecule type" value="Genomic_DNA"/>
</dbReference>
<reference evidence="2" key="2">
    <citation type="journal article" date="2008" name="Bioinformatics">
        <title>Assembly reconciliation.</title>
        <authorList>
            <person name="Zimin A.V."/>
            <person name="Smith D.R."/>
            <person name="Sutton G."/>
            <person name="Yorke J.A."/>
        </authorList>
    </citation>
    <scope>NUCLEOTIDE SEQUENCE</scope>
    <source>
        <strain evidence="2">TSC#15081-1352.22</strain>
    </source>
</reference>
<dbReference type="InParanoid" id="A0A0Q9X063"/>
<name>A0A0Q9X063_DROMO</name>
<keyword evidence="1" id="KW-1133">Transmembrane helix</keyword>